<organism evidence="2 3">
    <name type="scientific">Salinivibrio kushneri</name>
    <dbReference type="NCBI Taxonomy" id="1908198"/>
    <lineage>
        <taxon>Bacteria</taxon>
        <taxon>Pseudomonadati</taxon>
        <taxon>Pseudomonadota</taxon>
        <taxon>Gammaproteobacteria</taxon>
        <taxon>Vibrionales</taxon>
        <taxon>Vibrionaceae</taxon>
        <taxon>Salinivibrio</taxon>
    </lineage>
</organism>
<dbReference type="Proteomes" id="UP001164748">
    <property type="component" value="Chromosome"/>
</dbReference>
<dbReference type="Pfam" id="PF11726">
    <property type="entry name" value="YagK_YfjJ_C"/>
    <property type="match status" value="1"/>
</dbReference>
<sequence>MPYSTNTGFFKTKDGRCWEVNTGPNLSPLYTDILQRLVGQLEAMESHYARVFCFRFDLHLTEYTDNSTTVSRLFSLVVQALKRRYKTPNIGYLWVREHEKAKQQHYHCVLFLDGSKVNHFHTIQTTIDDYWAAFEGGHVQGCGFKVLPRGSLHAKAEIIYWLSYLAKVRGKANDKGKRYRPGQAKRYGISRVKFKPKNCALVDKKEKPDTDDIFASLTFVGRGS</sequence>
<evidence type="ECO:0000313" key="3">
    <source>
        <dbReference type="Proteomes" id="UP001164748"/>
    </source>
</evidence>
<feature type="domain" description="YagK/YfjJ C-terminal" evidence="1">
    <location>
        <begin position="47"/>
        <end position="124"/>
    </location>
</feature>
<name>A0AA47LRP9_9GAMM</name>
<dbReference type="InterPro" id="IPR057271">
    <property type="entry name" value="YagK_YfjJ_C"/>
</dbReference>
<evidence type="ECO:0000259" key="1">
    <source>
        <dbReference type="Pfam" id="PF11726"/>
    </source>
</evidence>
<evidence type="ECO:0000313" key="2">
    <source>
        <dbReference type="EMBL" id="WBA08985.1"/>
    </source>
</evidence>
<proteinExistence type="predicted"/>
<reference evidence="2" key="1">
    <citation type="submission" date="2022-09" db="EMBL/GenBank/DDBJ databases">
        <authorList>
            <person name="Li Z.-J."/>
        </authorList>
    </citation>
    <scope>NUCLEOTIDE SEQUENCE</scope>
    <source>
        <strain evidence="2">TGB11</strain>
    </source>
</reference>
<gene>
    <name evidence="2" type="ORF">N8M53_01800</name>
</gene>
<dbReference type="AlphaFoldDB" id="A0AA47LRP9"/>
<dbReference type="EMBL" id="CP114588">
    <property type="protein sequence ID" value="WBA08985.1"/>
    <property type="molecule type" value="Genomic_DNA"/>
</dbReference>
<accession>A0AA47LRP9</accession>
<protein>
    <submittedName>
        <fullName evidence="2">Inovirus-type Gp2 protein</fullName>
    </submittedName>
</protein>
<dbReference type="RefSeq" id="WP_269579259.1">
    <property type="nucleotide sequence ID" value="NZ_CP114588.1"/>
</dbReference>